<feature type="transmembrane region" description="Helical" evidence="1">
    <location>
        <begin position="76"/>
        <end position="91"/>
    </location>
</feature>
<evidence type="ECO:0000313" key="3">
    <source>
        <dbReference type="Proteomes" id="UP001222027"/>
    </source>
</evidence>
<feature type="transmembrane region" description="Helical" evidence="1">
    <location>
        <begin position="6"/>
        <end position="24"/>
    </location>
</feature>
<sequence>MHGEVIGGVTSAGAAACFFLVRVLKTLNPVKLLDIGVAWQRLVAFFQFEISASSKSTEKRGSIMEEKFGLKSSREPANYIFFFFFFFFFFLEQTPPKQWICTGQAPHE</sequence>
<comment type="caution">
    <text evidence="2">The sequence shown here is derived from an EMBL/GenBank/DDBJ whole genome shotgun (WGS) entry which is preliminary data.</text>
</comment>
<keyword evidence="1" id="KW-1133">Transmembrane helix</keyword>
<accession>A0AAV8QDK8</accession>
<dbReference type="EMBL" id="JAQQAF010000006">
    <property type="protein sequence ID" value="KAJ8475620.1"/>
    <property type="molecule type" value="Genomic_DNA"/>
</dbReference>
<organism evidence="2 3">
    <name type="scientific">Ensete ventricosum</name>
    <name type="common">Abyssinian banana</name>
    <name type="synonym">Musa ensete</name>
    <dbReference type="NCBI Taxonomy" id="4639"/>
    <lineage>
        <taxon>Eukaryota</taxon>
        <taxon>Viridiplantae</taxon>
        <taxon>Streptophyta</taxon>
        <taxon>Embryophyta</taxon>
        <taxon>Tracheophyta</taxon>
        <taxon>Spermatophyta</taxon>
        <taxon>Magnoliopsida</taxon>
        <taxon>Liliopsida</taxon>
        <taxon>Zingiberales</taxon>
        <taxon>Musaceae</taxon>
        <taxon>Ensete</taxon>
    </lineage>
</organism>
<dbReference type="Proteomes" id="UP001222027">
    <property type="component" value="Unassembled WGS sequence"/>
</dbReference>
<keyword evidence="1" id="KW-0472">Membrane</keyword>
<name>A0AAV8QDK8_ENSVE</name>
<reference evidence="2 3" key="1">
    <citation type="submission" date="2022-12" db="EMBL/GenBank/DDBJ databases">
        <title>Chromosome-scale assembly of the Ensete ventricosum genome.</title>
        <authorList>
            <person name="Dussert Y."/>
            <person name="Stocks J."/>
            <person name="Wendawek A."/>
            <person name="Woldeyes F."/>
            <person name="Nichols R.A."/>
            <person name="Borrell J.S."/>
        </authorList>
    </citation>
    <scope>NUCLEOTIDE SEQUENCE [LARGE SCALE GENOMIC DNA]</scope>
    <source>
        <strain evidence="3">cv. Maze</strain>
        <tissue evidence="2">Seeds</tissue>
    </source>
</reference>
<keyword evidence="1" id="KW-0812">Transmembrane</keyword>
<protein>
    <submittedName>
        <fullName evidence="2">Uncharacterized protein</fullName>
    </submittedName>
</protein>
<keyword evidence="3" id="KW-1185">Reference proteome</keyword>
<proteinExistence type="predicted"/>
<evidence type="ECO:0000256" key="1">
    <source>
        <dbReference type="SAM" id="Phobius"/>
    </source>
</evidence>
<evidence type="ECO:0000313" key="2">
    <source>
        <dbReference type="EMBL" id="KAJ8475620.1"/>
    </source>
</evidence>
<gene>
    <name evidence="2" type="ORF">OPV22_019347</name>
</gene>
<dbReference type="AlphaFoldDB" id="A0AAV8QDK8"/>